<reference evidence="6 7" key="1">
    <citation type="submission" date="2016-03" db="EMBL/GenBank/DDBJ databases">
        <authorList>
            <person name="Sant'Anna F.H."/>
            <person name="Ambrosini A."/>
            <person name="Souza R."/>
            <person name="Bach E."/>
            <person name="Fernandes G."/>
            <person name="Balsanelli E."/>
            <person name="Baura V.A."/>
            <person name="Souza E.M."/>
            <person name="Passaglia L."/>
        </authorList>
    </citation>
    <scope>NUCLEOTIDE SEQUENCE [LARGE SCALE GENOMIC DNA]</scope>
    <source>
        <strain evidence="6 7">P26E</strain>
    </source>
</reference>
<evidence type="ECO:0008006" key="8">
    <source>
        <dbReference type="Google" id="ProtNLM"/>
    </source>
</evidence>
<dbReference type="PANTHER" id="PTHR46193">
    <property type="entry name" value="6-PHOSPHOGLUCONATE PHOSPHATASE"/>
    <property type="match status" value="1"/>
</dbReference>
<keyword evidence="3" id="KW-0479">Metal-binding</keyword>
<keyword evidence="4" id="KW-0460">Magnesium</keyword>
<accession>A0ABX3EFW3</accession>
<keyword evidence="5" id="KW-0119">Carbohydrate metabolism</keyword>
<dbReference type="SFLD" id="SFLDS00003">
    <property type="entry name" value="Haloacid_Dehalogenase"/>
    <property type="match status" value="1"/>
</dbReference>
<dbReference type="InterPro" id="IPR023198">
    <property type="entry name" value="PGP-like_dom2"/>
</dbReference>
<evidence type="ECO:0000313" key="6">
    <source>
        <dbReference type="EMBL" id="OKP80713.1"/>
    </source>
</evidence>
<dbReference type="NCBIfam" id="TIGR01509">
    <property type="entry name" value="HAD-SF-IA-v3"/>
    <property type="match status" value="1"/>
</dbReference>
<evidence type="ECO:0000256" key="4">
    <source>
        <dbReference type="ARBA" id="ARBA00022842"/>
    </source>
</evidence>
<comment type="similarity">
    <text evidence="2">Belongs to the HAD-like hydrolase superfamily. CbbY/CbbZ/Gph/YieH family.</text>
</comment>
<dbReference type="Gene3D" id="3.40.50.1000">
    <property type="entry name" value="HAD superfamily/HAD-like"/>
    <property type="match status" value="1"/>
</dbReference>
<dbReference type="Gene3D" id="1.10.150.240">
    <property type="entry name" value="Putative phosphatase, domain 2"/>
    <property type="match status" value="1"/>
</dbReference>
<dbReference type="InterPro" id="IPR023214">
    <property type="entry name" value="HAD_sf"/>
</dbReference>
<dbReference type="InterPro" id="IPR006439">
    <property type="entry name" value="HAD-SF_hydro_IA"/>
</dbReference>
<dbReference type="PANTHER" id="PTHR46193:SF18">
    <property type="entry name" value="HEXITOL PHOSPHATASE B"/>
    <property type="match status" value="1"/>
</dbReference>
<evidence type="ECO:0000256" key="1">
    <source>
        <dbReference type="ARBA" id="ARBA00001946"/>
    </source>
</evidence>
<dbReference type="RefSeq" id="WP_074086128.1">
    <property type="nucleotide sequence ID" value="NZ_LVWI01000081.1"/>
</dbReference>
<name>A0ABX3EFW3_9BACL</name>
<dbReference type="PRINTS" id="PR00413">
    <property type="entry name" value="HADHALOGNASE"/>
</dbReference>
<dbReference type="CDD" id="cd07505">
    <property type="entry name" value="HAD_BPGM-like"/>
    <property type="match status" value="1"/>
</dbReference>
<dbReference type="InterPro" id="IPR041492">
    <property type="entry name" value="HAD_2"/>
</dbReference>
<comment type="caution">
    <text evidence="6">The sequence shown here is derived from an EMBL/GenBank/DDBJ whole genome shotgun (WGS) entry which is preliminary data.</text>
</comment>
<dbReference type="InterPro" id="IPR036412">
    <property type="entry name" value="HAD-like_sf"/>
</dbReference>
<proteinExistence type="inferred from homology"/>
<evidence type="ECO:0000313" key="7">
    <source>
        <dbReference type="Proteomes" id="UP000186058"/>
    </source>
</evidence>
<evidence type="ECO:0000256" key="2">
    <source>
        <dbReference type="ARBA" id="ARBA00006171"/>
    </source>
</evidence>
<dbReference type="EMBL" id="LVWI01000081">
    <property type="protein sequence ID" value="OKP80713.1"/>
    <property type="molecule type" value="Genomic_DNA"/>
</dbReference>
<evidence type="ECO:0000256" key="5">
    <source>
        <dbReference type="ARBA" id="ARBA00023277"/>
    </source>
</evidence>
<dbReference type="Pfam" id="PF13419">
    <property type="entry name" value="HAD_2"/>
    <property type="match status" value="1"/>
</dbReference>
<dbReference type="InterPro" id="IPR051600">
    <property type="entry name" value="Beta-PGM-like"/>
</dbReference>
<gene>
    <name evidence="6" type="ORF">A3844_26895</name>
</gene>
<organism evidence="6 7">
    <name type="scientific">Paenibacillus helianthi</name>
    <dbReference type="NCBI Taxonomy" id="1349432"/>
    <lineage>
        <taxon>Bacteria</taxon>
        <taxon>Bacillati</taxon>
        <taxon>Bacillota</taxon>
        <taxon>Bacilli</taxon>
        <taxon>Bacillales</taxon>
        <taxon>Paenibacillaceae</taxon>
        <taxon>Paenibacillus</taxon>
    </lineage>
</organism>
<dbReference type="Proteomes" id="UP000186058">
    <property type="component" value="Unassembled WGS sequence"/>
</dbReference>
<evidence type="ECO:0000256" key="3">
    <source>
        <dbReference type="ARBA" id="ARBA00022723"/>
    </source>
</evidence>
<comment type="cofactor">
    <cofactor evidence="1">
        <name>Mg(2+)</name>
        <dbReference type="ChEBI" id="CHEBI:18420"/>
    </cofactor>
</comment>
<sequence length="210" mass="24369">MKEHRIKALLFDCDGTLADTIMAHEKAYQKVFKQNSLAFDKNLYYRMFSCGSLSMLKDMTGDKYDTKVLRELIKQKNTIITEYLDRYMVPNFMLVQKIKESFYGHFNLGVVSNSSKISVSHIIERLGCRNVFDVILTKEDVVYLKPHPEIYLRASRLLKVKPPECRVFEDSLVGIEAASKAEMKTVKINIKKCNKKHRACNDQILMMNIN</sequence>
<protein>
    <recommendedName>
        <fullName evidence="8">HAD family phosphatase</fullName>
    </recommendedName>
</protein>
<dbReference type="SFLD" id="SFLDG01129">
    <property type="entry name" value="C1.5:_HAD__Beta-PGM__Phosphata"/>
    <property type="match status" value="1"/>
</dbReference>
<dbReference type="SUPFAM" id="SSF56784">
    <property type="entry name" value="HAD-like"/>
    <property type="match status" value="1"/>
</dbReference>
<keyword evidence="7" id="KW-1185">Reference proteome</keyword>